<comment type="subcellular location">
    <subcellularLocation>
        <location evidence="1">Cell membrane</location>
        <topology evidence="1">Multi-pass membrane protein</topology>
    </subcellularLocation>
</comment>
<dbReference type="Proteomes" id="UP000009226">
    <property type="component" value="Chromosome"/>
</dbReference>
<name>F6B5F1_DESCC</name>
<feature type="transmembrane region" description="Helical" evidence="7">
    <location>
        <begin position="53"/>
        <end position="72"/>
    </location>
</feature>
<dbReference type="HOGENOM" id="CLU_033541_1_0_9"/>
<dbReference type="GO" id="GO:0005886">
    <property type="term" value="C:plasma membrane"/>
    <property type="evidence" value="ECO:0007669"/>
    <property type="project" value="UniProtKB-SubCell"/>
</dbReference>
<dbReference type="AlphaFoldDB" id="F6B5F1"/>
<sequence>MSLNKVPLVIRTIPGIFLMFAIAFFAKGGEDFGFYQWRGLETYFAANPYSKKLLIDILHLNYILLSIIIGMLMRNILTIPRWAAPGVRTSSLFMKMGVILLGSLYSVVDVARLGGTAIILVLTFIVFTILFTLWLGRKTGMNPEAAAVLSAGTSICGVSAIVAAAPAVRAKTTDVVYSIATILSFGLVSLFIFPLLGTLLDLSPHQFGVWAGTGIVNSGQVLAVCLAFDPGSTNHVSESLKTGEIYNLTRVIFLPFVVLALAVYSSRTAQLPEDDVNINTGLWSRFPVFVLGFLVVVVLTSFGFLGSTSPPSHELRLIHKLYSWLFAIGLAGLGMQISFNELRKAGGKPLIVGSAAACLKALLVLIIVLLFVDKQP</sequence>
<dbReference type="STRING" id="868595.Desca_1416"/>
<proteinExistence type="inferred from homology"/>
<feature type="transmembrane region" description="Helical" evidence="7">
    <location>
        <begin position="248"/>
        <end position="266"/>
    </location>
</feature>
<evidence type="ECO:0000256" key="7">
    <source>
        <dbReference type="SAM" id="Phobius"/>
    </source>
</evidence>
<dbReference type="PANTHER" id="PTHR30106:SF1">
    <property type="entry name" value="UPF0324 MEMBRANE PROTEIN FN0533"/>
    <property type="match status" value="1"/>
</dbReference>
<dbReference type="EMBL" id="CP002736">
    <property type="protein sequence ID" value="AEF94272.1"/>
    <property type="molecule type" value="Genomic_DNA"/>
</dbReference>
<keyword evidence="3" id="KW-1003">Cell membrane</keyword>
<dbReference type="Pfam" id="PF03601">
    <property type="entry name" value="Cons_hypoth698"/>
    <property type="match status" value="1"/>
</dbReference>
<feature type="transmembrane region" description="Helical" evidence="7">
    <location>
        <begin position="321"/>
        <end position="339"/>
    </location>
</feature>
<feature type="transmembrane region" description="Helical" evidence="7">
    <location>
        <begin position="351"/>
        <end position="372"/>
    </location>
</feature>
<dbReference type="eggNOG" id="COG2855">
    <property type="taxonomic scope" value="Bacteria"/>
</dbReference>
<feature type="transmembrane region" description="Helical" evidence="7">
    <location>
        <begin position="147"/>
        <end position="168"/>
    </location>
</feature>
<keyword evidence="6 7" id="KW-0472">Membrane</keyword>
<evidence type="ECO:0000256" key="2">
    <source>
        <dbReference type="ARBA" id="ARBA00007977"/>
    </source>
</evidence>
<protein>
    <submittedName>
        <fullName evidence="8">Uncharacterized protein family UPF0324</fullName>
    </submittedName>
</protein>
<accession>F6B5F1</accession>
<keyword evidence="4 7" id="KW-0812">Transmembrane</keyword>
<feature type="transmembrane region" description="Helical" evidence="7">
    <location>
        <begin position="175"/>
        <end position="195"/>
    </location>
</feature>
<evidence type="ECO:0000313" key="9">
    <source>
        <dbReference type="Proteomes" id="UP000009226"/>
    </source>
</evidence>
<dbReference type="PANTHER" id="PTHR30106">
    <property type="entry name" value="INNER MEMBRANE PROTEIN YEIH-RELATED"/>
    <property type="match status" value="1"/>
</dbReference>
<keyword evidence="9" id="KW-1185">Reference proteome</keyword>
<keyword evidence="5 7" id="KW-1133">Transmembrane helix</keyword>
<dbReference type="RefSeq" id="WP_013810173.1">
    <property type="nucleotide sequence ID" value="NC_015565.1"/>
</dbReference>
<evidence type="ECO:0000313" key="8">
    <source>
        <dbReference type="EMBL" id="AEF94272.1"/>
    </source>
</evidence>
<reference evidence="8" key="1">
    <citation type="submission" date="2011-05" db="EMBL/GenBank/DDBJ databases">
        <title>Complete sequence of Desulfotomaculum carboxydivorans CO-1-SRB.</title>
        <authorList>
            <consortium name="US DOE Joint Genome Institute"/>
            <person name="Lucas S."/>
            <person name="Han J."/>
            <person name="Lapidus A."/>
            <person name="Cheng J.-F."/>
            <person name="Goodwin L."/>
            <person name="Pitluck S."/>
            <person name="Peters L."/>
            <person name="Mikhailova N."/>
            <person name="Lu M."/>
            <person name="Han C."/>
            <person name="Tapia R."/>
            <person name="Land M."/>
            <person name="Hauser L."/>
            <person name="Kyrpides N."/>
            <person name="Ivanova N."/>
            <person name="Pagani I."/>
            <person name="Stams A."/>
            <person name="Plugge C."/>
            <person name="Muyzer G."/>
            <person name="Kuever J."/>
            <person name="Parshina S."/>
            <person name="Ivanova A."/>
            <person name="Nazina T."/>
            <person name="Woyke T."/>
        </authorList>
    </citation>
    <scope>NUCLEOTIDE SEQUENCE [LARGE SCALE GENOMIC DNA]</scope>
    <source>
        <strain evidence="8">CO-1-SRB</strain>
    </source>
</reference>
<evidence type="ECO:0000256" key="1">
    <source>
        <dbReference type="ARBA" id="ARBA00004651"/>
    </source>
</evidence>
<feature type="transmembrane region" description="Helical" evidence="7">
    <location>
        <begin position="286"/>
        <end position="309"/>
    </location>
</feature>
<dbReference type="InterPro" id="IPR018383">
    <property type="entry name" value="UPF0324_pro"/>
</dbReference>
<evidence type="ECO:0000256" key="5">
    <source>
        <dbReference type="ARBA" id="ARBA00022989"/>
    </source>
</evidence>
<evidence type="ECO:0000256" key="6">
    <source>
        <dbReference type="ARBA" id="ARBA00023136"/>
    </source>
</evidence>
<evidence type="ECO:0000256" key="3">
    <source>
        <dbReference type="ARBA" id="ARBA00022475"/>
    </source>
</evidence>
<evidence type="ECO:0000256" key="4">
    <source>
        <dbReference type="ARBA" id="ARBA00022692"/>
    </source>
</evidence>
<gene>
    <name evidence="8" type="ordered locus">Desca_1416</name>
</gene>
<dbReference type="KEGG" id="dca:Desca_1416"/>
<comment type="similarity">
    <text evidence="2">Belongs to the UPF0324 family.</text>
</comment>
<feature type="transmembrane region" description="Helical" evidence="7">
    <location>
        <begin position="6"/>
        <end position="26"/>
    </location>
</feature>
<feature type="transmembrane region" description="Helical" evidence="7">
    <location>
        <begin position="115"/>
        <end position="135"/>
    </location>
</feature>
<organism evidence="8 9">
    <name type="scientific">Desulfotomaculum nigrificans (strain DSM 14880 / VKM B-2319 / CO-1-SRB)</name>
    <name type="common">Desulfotomaculum carboxydivorans</name>
    <dbReference type="NCBI Taxonomy" id="868595"/>
    <lineage>
        <taxon>Bacteria</taxon>
        <taxon>Bacillati</taxon>
        <taxon>Bacillota</taxon>
        <taxon>Clostridia</taxon>
        <taxon>Eubacteriales</taxon>
        <taxon>Desulfotomaculaceae</taxon>
        <taxon>Desulfotomaculum</taxon>
    </lineage>
</organism>
<feature type="transmembrane region" description="Helical" evidence="7">
    <location>
        <begin position="207"/>
        <end position="228"/>
    </location>
</feature>